<evidence type="ECO:0000313" key="5">
    <source>
        <dbReference type="EMBL" id="OAE98945.1"/>
    </source>
</evidence>
<comment type="similarity">
    <text evidence="1">Belongs to the NAD(P)-dependent epimerase/dehydratase family.</text>
</comment>
<dbReference type="GO" id="GO:0016491">
    <property type="term" value="F:oxidoreductase activity"/>
    <property type="evidence" value="ECO:0007669"/>
    <property type="project" value="UniProtKB-KW"/>
</dbReference>
<keyword evidence="2" id="KW-0560">Oxidoreductase</keyword>
<dbReference type="SUPFAM" id="SSF51735">
    <property type="entry name" value="NAD(P)-binding Rossmann-fold domains"/>
    <property type="match status" value="1"/>
</dbReference>
<evidence type="ECO:0000313" key="6">
    <source>
        <dbReference type="Proteomes" id="UP000076959"/>
    </source>
</evidence>
<dbReference type="Proteomes" id="UP000076959">
    <property type="component" value="Unassembled WGS sequence"/>
</dbReference>
<dbReference type="InterPro" id="IPR001509">
    <property type="entry name" value="Epimerase_deHydtase"/>
</dbReference>
<evidence type="ECO:0000256" key="3">
    <source>
        <dbReference type="ARBA" id="ARBA00023027"/>
    </source>
</evidence>
<proteinExistence type="inferred from homology"/>
<dbReference type="PANTHER" id="PTHR43103:SF5">
    <property type="entry name" value="4-EPIMERASE, PUTATIVE (AFU_ORTHOLOGUE AFUA_7G00360)-RELATED"/>
    <property type="match status" value="1"/>
</dbReference>
<evidence type="ECO:0000256" key="2">
    <source>
        <dbReference type="ARBA" id="ARBA00023002"/>
    </source>
</evidence>
<organism evidence="5 6">
    <name type="scientific">Bradyrhizobium centrolobii</name>
    <dbReference type="NCBI Taxonomy" id="1505087"/>
    <lineage>
        <taxon>Bacteria</taxon>
        <taxon>Pseudomonadati</taxon>
        <taxon>Pseudomonadota</taxon>
        <taxon>Alphaproteobacteria</taxon>
        <taxon>Hyphomicrobiales</taxon>
        <taxon>Nitrobacteraceae</taxon>
        <taxon>Bradyrhizobium</taxon>
    </lineage>
</organism>
<protein>
    <submittedName>
        <fullName evidence="5">Nucleoside-diphosphate sugar epimerase</fullName>
    </submittedName>
</protein>
<keyword evidence="6" id="KW-1185">Reference proteome</keyword>
<dbReference type="Pfam" id="PF01370">
    <property type="entry name" value="Epimerase"/>
    <property type="match status" value="1"/>
</dbReference>
<name>A0A176YAI0_9BRAD</name>
<dbReference type="RefSeq" id="WP_063708422.1">
    <property type="nucleotide sequence ID" value="NZ_LUUB01000120.1"/>
</dbReference>
<dbReference type="Gene3D" id="3.40.50.720">
    <property type="entry name" value="NAD(P)-binding Rossmann-like Domain"/>
    <property type="match status" value="1"/>
</dbReference>
<comment type="caution">
    <text evidence="5">The sequence shown here is derived from an EMBL/GenBank/DDBJ whole genome shotgun (WGS) entry which is preliminary data.</text>
</comment>
<feature type="domain" description="NAD-dependent epimerase/dehydratase" evidence="4">
    <location>
        <begin position="3"/>
        <end position="228"/>
    </location>
</feature>
<dbReference type="InterPro" id="IPR036291">
    <property type="entry name" value="NAD(P)-bd_dom_sf"/>
</dbReference>
<dbReference type="AlphaFoldDB" id="A0A176YAI0"/>
<dbReference type="PANTHER" id="PTHR43103">
    <property type="entry name" value="NUCLEOSIDE-DIPHOSPHATE-SUGAR EPIMERASE"/>
    <property type="match status" value="1"/>
</dbReference>
<keyword evidence="3" id="KW-0520">NAD</keyword>
<reference evidence="5 6" key="1">
    <citation type="submission" date="2016-03" db="EMBL/GenBank/DDBJ databases">
        <title>Draft Genome Sequence of the Strain BR 10245 (Bradyrhizobium sp.) isolated from nodules of Centrolobium paraense.</title>
        <authorList>
            <person name="Simoes-Araujo J.L.Sr."/>
            <person name="Barauna A.C."/>
            <person name="Silva K."/>
            <person name="Zilli J.E."/>
        </authorList>
    </citation>
    <scope>NUCLEOTIDE SEQUENCE [LARGE SCALE GENOMIC DNA]</scope>
    <source>
        <strain evidence="5 6">BR 10245</strain>
    </source>
</reference>
<sequence length="297" mass="31263">MRILITGGGGFIGAWLARCLADGGHQLRVFEPVECTALFNKIVGSAAAAVDWRLGDIADANAVRAAAEGCDAIIHLAGVLTPACKADPARGAMINLVGTLNVFNAAQALGIRRIVFTSSAGVYGPDDATTPHPITHYGTFKLACEGSARAYWEDHGIASVGFRPYIVYGFGRETGSTAGPSLACRAAARGESYVIPYSSTAGLVFVDDVVAAYEAALLREPDGAHVFNLPGEVVSNDDVVAAVRTVVPDAKIGIDGPELPFAEDIGEGDLRRVFPHLPATSLRDGIRRTIELYREKP</sequence>
<dbReference type="STRING" id="1505087.AYJ54_33370"/>
<dbReference type="OrthoDB" id="9771073at2"/>
<evidence type="ECO:0000259" key="4">
    <source>
        <dbReference type="Pfam" id="PF01370"/>
    </source>
</evidence>
<gene>
    <name evidence="5" type="ORF">AYJ54_33370</name>
</gene>
<dbReference type="EMBL" id="LUUB01000120">
    <property type="protein sequence ID" value="OAE98945.1"/>
    <property type="molecule type" value="Genomic_DNA"/>
</dbReference>
<evidence type="ECO:0000256" key="1">
    <source>
        <dbReference type="ARBA" id="ARBA00007637"/>
    </source>
</evidence>
<dbReference type="CDD" id="cd08946">
    <property type="entry name" value="SDR_e"/>
    <property type="match status" value="1"/>
</dbReference>
<accession>A0A176YAI0</accession>